<proteinExistence type="predicted"/>
<reference evidence="1 2" key="1">
    <citation type="journal article" date="2011" name="Int. J. Syst. Evol. Microbiol.">
        <title>Hymenobacter yonginensis sp. nov., isolated from a mesotrophic artificial lake.</title>
        <authorList>
            <person name="Joung Y."/>
            <person name="Cho S.H."/>
            <person name="Kim H."/>
            <person name="Kim S.B."/>
            <person name="Joh K."/>
        </authorList>
    </citation>
    <scope>NUCLEOTIDE SEQUENCE [LARGE SCALE GENOMIC DNA]</scope>
    <source>
        <strain evidence="1 2">KCTC 22745</strain>
    </source>
</reference>
<sequence length="497" mass="54116">MRHSKLTPYLMMMGLVFGTNACSDDKLDEINTNPNSPVDAPLALLMPQVAVDAAFGISGTDLAWYSSIFVEHTAGVHAQFESADKRANASFNATATSNNWDDIYATELQDLDLMISRGSTGGAEADSWRYVGIAKVLKAYVMSVTTDLFGRVPYSEANKGAANLKPTYDTQQSIYTSLNALLDEAIVDLDKPSAKTPGSADFYYNGDAAKWKKAAYALKVRLANHLSKRDPAGSAAAVLAALPNAFASSADNLSFTKYTSTAIGENPWFQEENDRSHFAVSTTFFNILRNTTAATDANPADNDPRIPFLIDPVGRVATAARVGAPNGTAINDQGRTRYSRASVNLVNATAVQPMLTYSELKFIEAEARLRTGDRTGAYAAYVTAVNADLSIKGGTDFLSTSTSATSLEFRNRVFVGATNLTLRDIITQKYISFFVYQSIEAYNDYRRTGFPTLNNPRNSVFFPRRFPYPQSELDTNAENVPTTAIGNGVWWDDGSED</sequence>
<dbReference type="Pfam" id="PF12771">
    <property type="entry name" value="SusD-like_2"/>
    <property type="match status" value="1"/>
</dbReference>
<dbReference type="SUPFAM" id="SSF48452">
    <property type="entry name" value="TPR-like"/>
    <property type="match status" value="1"/>
</dbReference>
<protein>
    <submittedName>
        <fullName evidence="1">SusD/RagB family nutrient-binding outer membrane lipoprotein</fullName>
    </submittedName>
</protein>
<keyword evidence="2" id="KW-1185">Reference proteome</keyword>
<accession>A0ABY7PIG8</accession>
<dbReference type="InterPro" id="IPR041662">
    <property type="entry name" value="SusD-like_2"/>
</dbReference>
<name>A0ABY7PIG8_9BACT</name>
<organism evidence="1 2">
    <name type="scientific">Hymenobacter yonginensis</name>
    <dbReference type="NCBI Taxonomy" id="748197"/>
    <lineage>
        <taxon>Bacteria</taxon>
        <taxon>Pseudomonadati</taxon>
        <taxon>Bacteroidota</taxon>
        <taxon>Cytophagia</taxon>
        <taxon>Cytophagales</taxon>
        <taxon>Hymenobacteraceae</taxon>
        <taxon>Hymenobacter</taxon>
    </lineage>
</organism>
<dbReference type="Gene3D" id="1.25.40.390">
    <property type="match status" value="1"/>
</dbReference>
<dbReference type="Proteomes" id="UP001211872">
    <property type="component" value="Chromosome"/>
</dbReference>
<evidence type="ECO:0000313" key="1">
    <source>
        <dbReference type="EMBL" id="WBO83150.1"/>
    </source>
</evidence>
<dbReference type="RefSeq" id="WP_270125513.1">
    <property type="nucleotide sequence ID" value="NZ_CP115396.1"/>
</dbReference>
<keyword evidence="1" id="KW-0449">Lipoprotein</keyword>
<gene>
    <name evidence="1" type="ORF">O9Z63_12255</name>
</gene>
<evidence type="ECO:0000313" key="2">
    <source>
        <dbReference type="Proteomes" id="UP001211872"/>
    </source>
</evidence>
<dbReference type="EMBL" id="CP115396">
    <property type="protein sequence ID" value="WBO83150.1"/>
    <property type="molecule type" value="Genomic_DNA"/>
</dbReference>
<dbReference type="InterPro" id="IPR011990">
    <property type="entry name" value="TPR-like_helical_dom_sf"/>
</dbReference>